<protein>
    <recommendedName>
        <fullName evidence="9">mRNA export factor GLE1</fullName>
    </recommendedName>
    <alternativeName>
        <fullName evidence="10">Nucleoporin GLE1</fullName>
    </alternativeName>
</protein>
<dbReference type="InterPro" id="IPR012476">
    <property type="entry name" value="GLE1"/>
</dbReference>
<evidence type="ECO:0000256" key="3">
    <source>
        <dbReference type="ARBA" id="ARBA00022448"/>
    </source>
</evidence>
<sequence length="656" mass="75086">MGMIKLELRCPKNVNGISIDPNPSWNFNDLMSELSSLENKLYNNGSDSPLNPKPFVKSPARDFRKIGRRGKNEVKAKAFVMRVDDDDDKMDEDDDEMDESDGKDGTEARSLVPVSRFTCNDIYLSESDDSDNEEMQQMQVSVMDKMGVVEGAFLELTHEHQLGVKEEIRNQLAALETQLVVEKEKSTSALVQVEKNTDARRQMDRKLDLHYQRKIAEALDNHLTAIQRDHEHISQLEERKIRDDAAVEEAKRKEKALQEEKLRQQKDKEEQEAAKLEAAKKAEEERKTAQEAEKLAKEAADKLDKEKAPSTTSAPNVRLEVKSAGKLVRATENALKLEERRLQTYKELEDRNQQLINSGSHTDYNRVERDIKRTISQISGTVENVRSKGTKLVEILNNPACPQSVVVAMLAKKVISIYEAPNTNFNSSAFACGHVIVYVSSQVPAVMDCLLAEFHKACIYTVPKHIMYSKAGFETEEAYYKAIGYREDGKLETTDCYLERLESLMKLYGALVQTDARVQNKHGLEEGWAWLARFLNGLPPNRYTAVALGAFLEMAGFALHRKYKNQFTKILNAISREFVPTLRARDPNAGSKITRILDYIESQKFLQEPVGWRLREALLSNSSIPEPEHNQQQYHQQQYHQQQYNHAPNRRYTYRR</sequence>
<evidence type="ECO:0000256" key="2">
    <source>
        <dbReference type="ARBA" id="ARBA00011056"/>
    </source>
</evidence>
<name>A0A9R0IR35_SPIOL</name>
<keyword evidence="7" id="KW-0906">Nuclear pore complex</keyword>
<evidence type="ECO:0000256" key="9">
    <source>
        <dbReference type="ARBA" id="ARBA00026227"/>
    </source>
</evidence>
<feature type="region of interest" description="Disordered" evidence="11">
    <location>
        <begin position="256"/>
        <end position="318"/>
    </location>
</feature>
<comment type="subcellular location">
    <subcellularLocation>
        <location evidence="1">Nucleus</location>
        <location evidence="1">Nuclear pore complex</location>
    </subcellularLocation>
</comment>
<dbReference type="InterPro" id="IPR038506">
    <property type="entry name" value="GLE1-like_sf"/>
</dbReference>
<dbReference type="GO" id="GO:0031369">
    <property type="term" value="F:translation initiation factor binding"/>
    <property type="evidence" value="ECO:0000318"/>
    <property type="project" value="GO_Central"/>
</dbReference>
<dbReference type="GO" id="GO:0005737">
    <property type="term" value="C:cytoplasm"/>
    <property type="evidence" value="ECO:0000318"/>
    <property type="project" value="GO_Central"/>
</dbReference>
<keyword evidence="8" id="KW-0539">Nucleus</keyword>
<evidence type="ECO:0000256" key="7">
    <source>
        <dbReference type="ARBA" id="ARBA00023132"/>
    </source>
</evidence>
<reference evidence="13" key="2">
    <citation type="submission" date="2025-08" db="UniProtKB">
        <authorList>
            <consortium name="RefSeq"/>
        </authorList>
    </citation>
    <scope>IDENTIFICATION</scope>
    <source>
        <tissue evidence="13">Leaf</tissue>
    </source>
</reference>
<dbReference type="GO" id="GO:0044614">
    <property type="term" value="C:nuclear pore cytoplasmic filaments"/>
    <property type="evidence" value="ECO:0000318"/>
    <property type="project" value="GO_Central"/>
</dbReference>
<keyword evidence="12" id="KW-1185">Reference proteome</keyword>
<dbReference type="AlphaFoldDB" id="A0A9R0IR35"/>
<dbReference type="KEGG" id="soe:110793446"/>
<proteinExistence type="inferred from homology"/>
<dbReference type="GO" id="GO:0016973">
    <property type="term" value="P:poly(A)+ mRNA export from nucleus"/>
    <property type="evidence" value="ECO:0000318"/>
    <property type="project" value="GO_Central"/>
</dbReference>
<organism evidence="12 13">
    <name type="scientific">Spinacia oleracea</name>
    <name type="common">Spinach</name>
    <dbReference type="NCBI Taxonomy" id="3562"/>
    <lineage>
        <taxon>Eukaryota</taxon>
        <taxon>Viridiplantae</taxon>
        <taxon>Streptophyta</taxon>
        <taxon>Embryophyta</taxon>
        <taxon>Tracheophyta</taxon>
        <taxon>Spermatophyta</taxon>
        <taxon>Magnoliopsida</taxon>
        <taxon>eudicotyledons</taxon>
        <taxon>Gunneridae</taxon>
        <taxon>Pentapetalae</taxon>
        <taxon>Caryophyllales</taxon>
        <taxon>Chenopodiaceae</taxon>
        <taxon>Chenopodioideae</taxon>
        <taxon>Anserineae</taxon>
        <taxon>Spinacia</taxon>
    </lineage>
</organism>
<feature type="compositionally biased region" description="Basic and acidic residues" evidence="11">
    <location>
        <begin position="256"/>
        <end position="308"/>
    </location>
</feature>
<dbReference type="GeneID" id="110793446"/>
<dbReference type="PANTHER" id="PTHR12960">
    <property type="entry name" value="GLE-1-RELATED"/>
    <property type="match status" value="1"/>
</dbReference>
<comment type="similarity">
    <text evidence="2">Belongs to the GLE1 family.</text>
</comment>
<dbReference type="Gene3D" id="1.25.40.510">
    <property type="entry name" value="GLE1-like"/>
    <property type="match status" value="1"/>
</dbReference>
<evidence type="ECO:0000256" key="4">
    <source>
        <dbReference type="ARBA" id="ARBA00022816"/>
    </source>
</evidence>
<evidence type="ECO:0000256" key="8">
    <source>
        <dbReference type="ARBA" id="ARBA00023242"/>
    </source>
</evidence>
<gene>
    <name evidence="13" type="primary">LOC110793446</name>
</gene>
<keyword evidence="4" id="KW-0509">mRNA transport</keyword>
<evidence type="ECO:0000313" key="13">
    <source>
        <dbReference type="RefSeq" id="XP_021854016.1"/>
    </source>
</evidence>
<dbReference type="Pfam" id="PF07817">
    <property type="entry name" value="GLE1"/>
    <property type="match status" value="1"/>
</dbReference>
<keyword evidence="5" id="KW-0653">Protein transport</keyword>
<dbReference type="RefSeq" id="XP_021854016.1">
    <property type="nucleotide sequence ID" value="XM_021998324.2"/>
</dbReference>
<evidence type="ECO:0000256" key="11">
    <source>
        <dbReference type="SAM" id="MobiDB-lite"/>
    </source>
</evidence>
<evidence type="ECO:0000256" key="5">
    <source>
        <dbReference type="ARBA" id="ARBA00022927"/>
    </source>
</evidence>
<dbReference type="GO" id="GO:0000822">
    <property type="term" value="F:inositol hexakisphosphate binding"/>
    <property type="evidence" value="ECO:0000318"/>
    <property type="project" value="GO_Central"/>
</dbReference>
<feature type="compositionally biased region" description="Acidic residues" evidence="11">
    <location>
        <begin position="85"/>
        <end position="99"/>
    </location>
</feature>
<feature type="compositionally biased region" description="Low complexity" evidence="11">
    <location>
        <begin position="630"/>
        <end position="646"/>
    </location>
</feature>
<evidence type="ECO:0000313" key="12">
    <source>
        <dbReference type="Proteomes" id="UP000813463"/>
    </source>
</evidence>
<keyword evidence="6" id="KW-0811">Translocation</keyword>
<dbReference type="Proteomes" id="UP000813463">
    <property type="component" value="Chromosome 1"/>
</dbReference>
<accession>A0A9R0IR35</accession>
<evidence type="ECO:0000256" key="6">
    <source>
        <dbReference type="ARBA" id="ARBA00023010"/>
    </source>
</evidence>
<keyword evidence="3" id="KW-0813">Transport</keyword>
<feature type="region of interest" description="Disordered" evidence="11">
    <location>
        <begin position="85"/>
        <end position="109"/>
    </location>
</feature>
<dbReference type="PANTHER" id="PTHR12960:SF0">
    <property type="entry name" value="MRNA EXPORT FACTOR GLE1"/>
    <property type="match status" value="1"/>
</dbReference>
<dbReference type="GO" id="GO:0015031">
    <property type="term" value="P:protein transport"/>
    <property type="evidence" value="ECO:0007669"/>
    <property type="project" value="UniProtKB-KW"/>
</dbReference>
<dbReference type="OrthoDB" id="420884at2759"/>
<evidence type="ECO:0000256" key="1">
    <source>
        <dbReference type="ARBA" id="ARBA00004567"/>
    </source>
</evidence>
<evidence type="ECO:0000256" key="10">
    <source>
        <dbReference type="ARBA" id="ARBA00029983"/>
    </source>
</evidence>
<dbReference type="GO" id="GO:0005543">
    <property type="term" value="F:phospholipid binding"/>
    <property type="evidence" value="ECO:0000318"/>
    <property type="project" value="GO_Central"/>
</dbReference>
<reference evidence="12" key="1">
    <citation type="journal article" date="2021" name="Nat. Commun.">
        <title>Genomic analyses provide insights into spinach domestication and the genetic basis of agronomic traits.</title>
        <authorList>
            <person name="Cai X."/>
            <person name="Sun X."/>
            <person name="Xu C."/>
            <person name="Sun H."/>
            <person name="Wang X."/>
            <person name="Ge C."/>
            <person name="Zhang Z."/>
            <person name="Wang Q."/>
            <person name="Fei Z."/>
            <person name="Jiao C."/>
            <person name="Wang Q."/>
        </authorList>
    </citation>
    <scope>NUCLEOTIDE SEQUENCE [LARGE SCALE GENOMIC DNA]</scope>
    <source>
        <strain evidence="12">cv. Varoflay</strain>
    </source>
</reference>
<feature type="region of interest" description="Disordered" evidence="11">
    <location>
        <begin position="624"/>
        <end position="656"/>
    </location>
</feature>